<dbReference type="InterPro" id="IPR013974">
    <property type="entry name" value="SAF"/>
</dbReference>
<evidence type="ECO:0000256" key="2">
    <source>
        <dbReference type="ARBA" id="ARBA00022729"/>
    </source>
</evidence>
<dbReference type="RefSeq" id="WP_183861256.1">
    <property type="nucleotide sequence ID" value="NZ_JACHFH010000016.1"/>
</dbReference>
<dbReference type="InterPro" id="IPR017585">
    <property type="entry name" value="SAF_FlgA"/>
</dbReference>
<keyword evidence="6" id="KW-0966">Cell projection</keyword>
<evidence type="ECO:0000313" key="7">
    <source>
        <dbReference type="Proteomes" id="UP000559117"/>
    </source>
</evidence>
<feature type="domain" description="SAF" evidence="5">
    <location>
        <begin position="198"/>
        <end position="260"/>
    </location>
</feature>
<gene>
    <name evidence="6" type="ORF">HNR32_001523</name>
</gene>
<reference evidence="6 7" key="1">
    <citation type="submission" date="2020-08" db="EMBL/GenBank/DDBJ databases">
        <title>Genomic Encyclopedia of Type Strains, Phase IV (KMG-IV): sequencing the most valuable type-strain genomes for metagenomic binning, comparative biology and taxonomic classification.</title>
        <authorList>
            <person name="Goeker M."/>
        </authorList>
    </citation>
    <scope>NUCLEOTIDE SEQUENCE [LARGE SCALE GENOMIC DNA]</scope>
    <source>
        <strain evidence="6 7">DSM 24661</strain>
    </source>
</reference>
<dbReference type="Gene3D" id="2.30.30.760">
    <property type="match status" value="1"/>
</dbReference>
<dbReference type="Proteomes" id="UP000559117">
    <property type="component" value="Unassembled WGS sequence"/>
</dbReference>
<dbReference type="CDD" id="cd11614">
    <property type="entry name" value="SAF_CpaB_FlgA_like"/>
    <property type="match status" value="1"/>
</dbReference>
<comment type="caution">
    <text evidence="6">The sequence shown here is derived from an EMBL/GenBank/DDBJ whole genome shotgun (WGS) entry which is preliminary data.</text>
</comment>
<dbReference type="SMART" id="SM00858">
    <property type="entry name" value="SAF"/>
    <property type="match status" value="1"/>
</dbReference>
<name>A0A840UVA0_9FIRM</name>
<comment type="subcellular location">
    <subcellularLocation>
        <location evidence="1">Periplasm</location>
    </subcellularLocation>
</comment>
<evidence type="ECO:0000313" key="6">
    <source>
        <dbReference type="EMBL" id="MBB5336375.1"/>
    </source>
</evidence>
<dbReference type="PANTHER" id="PTHR36307">
    <property type="entry name" value="FLAGELLA BASAL BODY P-RING FORMATION PROTEIN FLGA"/>
    <property type="match status" value="1"/>
</dbReference>
<dbReference type="Gene3D" id="3.90.1210.10">
    <property type="entry name" value="Antifreeze-like/N-acetylneuraminic acid synthase C-terminal domain"/>
    <property type="match status" value="1"/>
</dbReference>
<dbReference type="PANTHER" id="PTHR36307:SF1">
    <property type="entry name" value="FLAGELLA BASAL BODY P-RING FORMATION PROTEIN FLGA"/>
    <property type="match status" value="1"/>
</dbReference>
<keyword evidence="2 4" id="KW-0732">Signal</keyword>
<dbReference type="GO" id="GO:0042597">
    <property type="term" value="C:periplasmic space"/>
    <property type="evidence" value="ECO:0007669"/>
    <property type="project" value="UniProtKB-SubCell"/>
</dbReference>
<keyword evidence="3" id="KW-0574">Periplasm</keyword>
<evidence type="ECO:0000256" key="3">
    <source>
        <dbReference type="ARBA" id="ARBA00022764"/>
    </source>
</evidence>
<feature type="signal peptide" evidence="4">
    <location>
        <begin position="1"/>
        <end position="21"/>
    </location>
</feature>
<dbReference type="NCBIfam" id="TIGR03170">
    <property type="entry name" value="flgA_cterm"/>
    <property type="match status" value="1"/>
</dbReference>
<keyword evidence="6" id="KW-0282">Flagellum</keyword>
<sequence length="325" mass="35475">MFKKYIIVTISLLLFTAKAFAAAPATVIIHDKGVIWGKDILLGSIADIGCSDPQRLQELININLGFIAKPGDEKTVSNYVLRLKLQSSRVDLSNITWAIPESVVVKRKSQVVLAADILTAAEAKMKNELIKNHESRKWTLEETNTPADVVVSPGNLELTAELPYGLKYTVPTPVYVNINVKGETVEKIICRIQLHTFADVVVAAKFIPANHVLVGSDVTIEQKEINPTRESYLTVIDNAVGKILRHPVKIGDIIDSTALVKPDIIKRGMPVNIVGKGNGLQVKTMGVALMSGSEGEIIRVRNTRTGNIVSGRVVDDQTVQIDLTD</sequence>
<dbReference type="EMBL" id="JACHFH010000016">
    <property type="protein sequence ID" value="MBB5336375.1"/>
    <property type="molecule type" value="Genomic_DNA"/>
</dbReference>
<organism evidence="6 7">
    <name type="scientific">Pectinatus brassicae</name>
    <dbReference type="NCBI Taxonomy" id="862415"/>
    <lineage>
        <taxon>Bacteria</taxon>
        <taxon>Bacillati</taxon>
        <taxon>Bacillota</taxon>
        <taxon>Negativicutes</taxon>
        <taxon>Selenomonadales</taxon>
        <taxon>Selenomonadaceae</taxon>
        <taxon>Pectinatus</taxon>
    </lineage>
</organism>
<evidence type="ECO:0000259" key="5">
    <source>
        <dbReference type="SMART" id="SM00858"/>
    </source>
</evidence>
<dbReference type="GO" id="GO:0044780">
    <property type="term" value="P:bacterial-type flagellum assembly"/>
    <property type="evidence" value="ECO:0007669"/>
    <property type="project" value="InterPro"/>
</dbReference>
<proteinExistence type="predicted"/>
<dbReference type="InterPro" id="IPR039246">
    <property type="entry name" value="Flagellar_FlgA"/>
</dbReference>
<keyword evidence="6" id="KW-0969">Cilium</keyword>
<evidence type="ECO:0000256" key="1">
    <source>
        <dbReference type="ARBA" id="ARBA00004418"/>
    </source>
</evidence>
<feature type="chain" id="PRO_5032282968" evidence="4">
    <location>
        <begin position="22"/>
        <end position="325"/>
    </location>
</feature>
<dbReference type="Pfam" id="PF13144">
    <property type="entry name" value="ChapFlgA"/>
    <property type="match status" value="1"/>
</dbReference>
<keyword evidence="7" id="KW-1185">Reference proteome</keyword>
<dbReference type="AlphaFoldDB" id="A0A840UVA0"/>
<protein>
    <submittedName>
        <fullName evidence="6">Flagella basal body P-ring formation protein FlgA</fullName>
    </submittedName>
</protein>
<accession>A0A840UVA0</accession>
<evidence type="ECO:0000256" key="4">
    <source>
        <dbReference type="SAM" id="SignalP"/>
    </source>
</evidence>